<evidence type="ECO:0000313" key="1">
    <source>
        <dbReference type="EMBL" id="HIR41745.1"/>
    </source>
</evidence>
<dbReference type="AlphaFoldDB" id="A0A9D1DEM5"/>
<name>A0A9D1DEM5_9FIRM</name>
<comment type="caution">
    <text evidence="1">The sequence shown here is derived from an EMBL/GenBank/DDBJ whole genome shotgun (WGS) entry which is preliminary data.</text>
</comment>
<dbReference type="EMBL" id="DVGY01000184">
    <property type="protein sequence ID" value="HIR41745.1"/>
    <property type="molecule type" value="Genomic_DNA"/>
</dbReference>
<proteinExistence type="predicted"/>
<gene>
    <name evidence="1" type="ORF">IAB36_07955</name>
</gene>
<accession>A0A9D1DEM5</accession>
<reference evidence="1" key="1">
    <citation type="submission" date="2020-10" db="EMBL/GenBank/DDBJ databases">
        <authorList>
            <person name="Gilroy R."/>
        </authorList>
    </citation>
    <scope>NUCLEOTIDE SEQUENCE</scope>
    <source>
        <strain evidence="1">CHK184-25365</strain>
    </source>
</reference>
<sequence length="329" mass="35036">MALRPGVTITTQYRTYSQSETYPIAIYAKGGKTASGIQFIQTPAQAVAVFGEDNDQSPLTRMILLCLEGGAAGVWAQNRTADAQTALETEFSAFLGSTQGEFLITDVTQQSLLADMKDILEEQGARKILFAGGSADPTALNSMRCVLACPQVKWEESSTVNLAPAAAAVLVSKSSRITGGNGSTMEFSGWVEEMTEAQKEEKMEQGISVLELSGGLLTLIRGIDTCTQDELGNTDYRYFNLSTPLILDYVVGELESYLTPLCLGGATLDGIESLCAAKLMELEQEGYLSAYGAPSAAAAETDPSCCLLTVSFTPARNIVTIQATLVVQI</sequence>
<organism evidence="1 2">
    <name type="scientific">Candidatus Egerieicola pullicola</name>
    <dbReference type="NCBI Taxonomy" id="2840775"/>
    <lineage>
        <taxon>Bacteria</taxon>
        <taxon>Bacillati</taxon>
        <taxon>Bacillota</taxon>
        <taxon>Clostridia</taxon>
        <taxon>Eubacteriales</taxon>
        <taxon>Oscillospiraceae</taxon>
        <taxon>Oscillospiraceae incertae sedis</taxon>
        <taxon>Candidatus Egerieicola</taxon>
    </lineage>
</organism>
<dbReference type="Proteomes" id="UP000886749">
    <property type="component" value="Unassembled WGS sequence"/>
</dbReference>
<evidence type="ECO:0000313" key="2">
    <source>
        <dbReference type="Proteomes" id="UP000886749"/>
    </source>
</evidence>
<reference evidence="1" key="2">
    <citation type="journal article" date="2021" name="PeerJ">
        <title>Extensive microbial diversity within the chicken gut microbiome revealed by metagenomics and culture.</title>
        <authorList>
            <person name="Gilroy R."/>
            <person name="Ravi A."/>
            <person name="Getino M."/>
            <person name="Pursley I."/>
            <person name="Horton D.L."/>
            <person name="Alikhan N.F."/>
            <person name="Baker D."/>
            <person name="Gharbi K."/>
            <person name="Hall N."/>
            <person name="Watson M."/>
            <person name="Adriaenssens E.M."/>
            <person name="Foster-Nyarko E."/>
            <person name="Jarju S."/>
            <person name="Secka A."/>
            <person name="Antonio M."/>
            <person name="Oren A."/>
            <person name="Chaudhuri R.R."/>
            <person name="La Ragione R."/>
            <person name="Hildebrand F."/>
            <person name="Pallen M.J."/>
        </authorList>
    </citation>
    <scope>NUCLEOTIDE SEQUENCE</scope>
    <source>
        <strain evidence="1">CHK184-25365</strain>
    </source>
</reference>
<protein>
    <submittedName>
        <fullName evidence="1">Uncharacterized protein</fullName>
    </submittedName>
</protein>